<dbReference type="Gene3D" id="3.30.450.20">
    <property type="entry name" value="PAS domain"/>
    <property type="match status" value="1"/>
</dbReference>
<protein>
    <submittedName>
        <fullName evidence="4">Serine phosphatase RsbU, regulator of sigma subunit</fullName>
    </submittedName>
</protein>
<keyword evidence="2" id="KW-1133">Transmembrane helix</keyword>
<reference evidence="5" key="1">
    <citation type="submission" date="2016-10" db="EMBL/GenBank/DDBJ databases">
        <authorList>
            <person name="Varghese N."/>
            <person name="Submissions S."/>
        </authorList>
    </citation>
    <scope>NUCLEOTIDE SEQUENCE [LARGE SCALE GENOMIC DNA]</scope>
    <source>
        <strain evidence="5">JCM 14963</strain>
    </source>
</reference>
<gene>
    <name evidence="4" type="ORF">SAMN05216271_2638</name>
</gene>
<dbReference type="NCBIfam" id="NF038263">
    <property type="entry name" value="prot_phos_SiaA"/>
    <property type="match status" value="1"/>
</dbReference>
<dbReference type="Pfam" id="PF00672">
    <property type="entry name" value="HAMP"/>
    <property type="match status" value="1"/>
</dbReference>
<proteinExistence type="predicted"/>
<dbReference type="GO" id="GO:0016020">
    <property type="term" value="C:membrane"/>
    <property type="evidence" value="ECO:0007669"/>
    <property type="project" value="InterPro"/>
</dbReference>
<dbReference type="SMART" id="SM00304">
    <property type="entry name" value="HAMP"/>
    <property type="match status" value="1"/>
</dbReference>
<evidence type="ECO:0000256" key="2">
    <source>
        <dbReference type="SAM" id="Phobius"/>
    </source>
</evidence>
<keyword evidence="2" id="KW-0812">Transmembrane</keyword>
<dbReference type="PANTHER" id="PTHR43156">
    <property type="entry name" value="STAGE II SPORULATION PROTEIN E-RELATED"/>
    <property type="match status" value="1"/>
</dbReference>
<feature type="domain" description="HAMP" evidence="3">
    <location>
        <begin position="338"/>
        <end position="390"/>
    </location>
</feature>
<dbReference type="InterPro" id="IPR001932">
    <property type="entry name" value="PPM-type_phosphatase-like_dom"/>
</dbReference>
<dbReference type="Proteomes" id="UP000243413">
    <property type="component" value="Chromosome I"/>
</dbReference>
<dbReference type="SMART" id="SM00331">
    <property type="entry name" value="PP2C_SIG"/>
    <property type="match status" value="1"/>
</dbReference>
<feature type="transmembrane region" description="Helical" evidence="2">
    <location>
        <begin position="313"/>
        <end position="336"/>
    </location>
</feature>
<dbReference type="GO" id="GO:0016791">
    <property type="term" value="F:phosphatase activity"/>
    <property type="evidence" value="ECO:0007669"/>
    <property type="project" value="TreeGrafter"/>
</dbReference>
<dbReference type="EMBL" id="LT629763">
    <property type="protein sequence ID" value="SDS74945.1"/>
    <property type="molecule type" value="Genomic_DNA"/>
</dbReference>
<dbReference type="SUPFAM" id="SSF158472">
    <property type="entry name" value="HAMP domain-like"/>
    <property type="match status" value="1"/>
</dbReference>
<dbReference type="Gene3D" id="6.10.340.10">
    <property type="match status" value="1"/>
</dbReference>
<dbReference type="PANTHER" id="PTHR43156:SF9">
    <property type="entry name" value="HAMP DOMAIN-CONTAINING PROTEIN"/>
    <property type="match status" value="1"/>
</dbReference>
<evidence type="ECO:0000256" key="1">
    <source>
        <dbReference type="ARBA" id="ARBA00022801"/>
    </source>
</evidence>
<dbReference type="Gene3D" id="3.60.40.10">
    <property type="entry name" value="PPM-type phosphatase domain"/>
    <property type="match status" value="1"/>
</dbReference>
<dbReference type="CDD" id="cd06225">
    <property type="entry name" value="HAMP"/>
    <property type="match status" value="1"/>
</dbReference>
<keyword evidence="2" id="KW-0472">Membrane</keyword>
<name>A0A1H1UR25_9GAMM</name>
<dbReference type="InterPro" id="IPR052016">
    <property type="entry name" value="Bact_Sigma-Reg"/>
</dbReference>
<dbReference type="InterPro" id="IPR003660">
    <property type="entry name" value="HAMP_dom"/>
</dbReference>
<dbReference type="AlphaFoldDB" id="A0A1H1UR25"/>
<dbReference type="RefSeq" id="WP_092287349.1">
    <property type="nucleotide sequence ID" value="NZ_LT629763.1"/>
</dbReference>
<dbReference type="GO" id="GO:0007165">
    <property type="term" value="P:signal transduction"/>
    <property type="evidence" value="ECO:0007669"/>
    <property type="project" value="InterPro"/>
</dbReference>
<sequence>MAAFGLRGKSLVALLLAGLLALLPAGLIGWSLLSGIHEHFGEAYARNATLLSREKIRAPISRELALSLRLANSEVTLQWLKDPQNPEKKDLFFREAERYRQDFRDHAYFIGMLSNMGYYFNGNDEPLSREPRYTLNPDAPADSWFFATLRDTENFNINVDLNPELNTTKVWLNMVVKDDNGEVLALAGSGVDLSSFIRDFIASDDSGVTPMILDSEGAIQAHQDRSLIALNSGADAKAAAGNTLLDLLANDEQRASVLAAMQAVQAEPGAVQVRTVSLDGHARLLALSYIPELNWFVANAIDLNSAQVIDRTWLLPVLLGLGALLILFVLLFAFAIERLLLRPLRQLRYSAQAMAAGRYDVALPHTRNDEIGELSEAFDAMAQKVRSHTSELEQRVQERTRDLEAANQSMLSARKKIEDSIDYASLIQRSILPNRELVNALGQHHAVLWRPRDVVGGDFYIFRSEAPRCLFGVVDCAGHGVPGALMTMLAHAALEQAISDCGLDDPAAILQRTDQIVRSMLSDSAEYKSVATNMDVGLAYVDLQGRRVVFSGAKIALYHSDGSSVEHLSGGRRALGDKRQGEYHNSEVALQAGRTFYLCTDGFLDQAGGDRGFGFGSSRFAEMLCQHAKLPLQQQSAAFSDTLASYQGDYPQRDDITMLCFRFD</sequence>
<dbReference type="InterPro" id="IPR036457">
    <property type="entry name" value="PPM-type-like_dom_sf"/>
</dbReference>
<dbReference type="SUPFAM" id="SSF81606">
    <property type="entry name" value="PP2C-like"/>
    <property type="match status" value="1"/>
</dbReference>
<accession>A0A1H1UR25</accession>
<organism evidence="4 5">
    <name type="scientific">Halopseudomonas sabulinigri</name>
    <dbReference type="NCBI Taxonomy" id="472181"/>
    <lineage>
        <taxon>Bacteria</taxon>
        <taxon>Pseudomonadati</taxon>
        <taxon>Pseudomonadota</taxon>
        <taxon>Gammaproteobacteria</taxon>
        <taxon>Pseudomonadales</taxon>
        <taxon>Pseudomonadaceae</taxon>
        <taxon>Halopseudomonas</taxon>
    </lineage>
</organism>
<evidence type="ECO:0000313" key="5">
    <source>
        <dbReference type="Proteomes" id="UP000243413"/>
    </source>
</evidence>
<evidence type="ECO:0000259" key="3">
    <source>
        <dbReference type="PROSITE" id="PS50885"/>
    </source>
</evidence>
<dbReference type="PROSITE" id="PS50885">
    <property type="entry name" value="HAMP"/>
    <property type="match status" value="1"/>
</dbReference>
<dbReference type="STRING" id="472181.SAMN05216271_2638"/>
<evidence type="ECO:0000313" key="4">
    <source>
        <dbReference type="EMBL" id="SDS74945.1"/>
    </source>
</evidence>
<dbReference type="Pfam" id="PF07228">
    <property type="entry name" value="SpoIIE"/>
    <property type="match status" value="1"/>
</dbReference>
<dbReference type="OrthoDB" id="5496380at2"/>
<keyword evidence="1" id="KW-0378">Hydrolase</keyword>